<evidence type="ECO:0000313" key="10">
    <source>
        <dbReference type="Ensembl" id="ENSSMAP00000017306.2"/>
    </source>
</evidence>
<dbReference type="PROSITE" id="PS50021">
    <property type="entry name" value="CH"/>
    <property type="match status" value="2"/>
</dbReference>
<dbReference type="InterPro" id="IPR018247">
    <property type="entry name" value="EF_Hand_1_Ca_BS"/>
</dbReference>
<keyword evidence="7" id="KW-0175">Coiled coil</keyword>
<dbReference type="SUPFAM" id="SSF50978">
    <property type="entry name" value="WD40 repeat-like"/>
    <property type="match status" value="1"/>
</dbReference>
<feature type="repeat" description="WD" evidence="6">
    <location>
        <begin position="327"/>
        <end position="359"/>
    </location>
</feature>
<dbReference type="SMART" id="SM00320">
    <property type="entry name" value="WD40"/>
    <property type="match status" value="6"/>
</dbReference>
<dbReference type="GO" id="GO:0003779">
    <property type="term" value="F:actin binding"/>
    <property type="evidence" value="ECO:0007669"/>
    <property type="project" value="UniProtKB-KW"/>
</dbReference>
<dbReference type="PROSITE" id="PS00019">
    <property type="entry name" value="ACTININ_1"/>
    <property type="match status" value="1"/>
</dbReference>
<feature type="domain" description="Calponin-homology (CH)" evidence="8">
    <location>
        <begin position="406"/>
        <end position="510"/>
    </location>
</feature>
<feature type="domain" description="EF-hand" evidence="9">
    <location>
        <begin position="1121"/>
        <end position="1156"/>
    </location>
</feature>
<dbReference type="Pfam" id="PF08726">
    <property type="entry name" value="EFhand_Ca_insen"/>
    <property type="match status" value="1"/>
</dbReference>
<evidence type="ECO:0000256" key="1">
    <source>
        <dbReference type="ARBA" id="ARBA00010255"/>
    </source>
</evidence>
<dbReference type="FunFam" id="1.20.58.60:FF:000005">
    <property type="entry name" value="Actinin alpha 1"/>
    <property type="match status" value="1"/>
</dbReference>
<dbReference type="PROSITE" id="PS50294">
    <property type="entry name" value="WD_REPEATS_REGION"/>
    <property type="match status" value="3"/>
</dbReference>
<dbReference type="FunFam" id="1.20.58.60:FF:000004">
    <property type="entry name" value="Actinin alpha 1"/>
    <property type="match status" value="1"/>
</dbReference>
<dbReference type="SUPFAM" id="SSF47473">
    <property type="entry name" value="EF-hand"/>
    <property type="match status" value="1"/>
</dbReference>
<dbReference type="InterPro" id="IPR036322">
    <property type="entry name" value="WD40_repeat_dom_sf"/>
</dbReference>
<evidence type="ECO:0000259" key="9">
    <source>
        <dbReference type="PROSITE" id="PS50222"/>
    </source>
</evidence>
<keyword evidence="5" id="KW-0009">Actin-binding</keyword>
<organism evidence="10 11">
    <name type="scientific">Scophthalmus maximus</name>
    <name type="common">Turbot</name>
    <name type="synonym">Psetta maxima</name>
    <dbReference type="NCBI Taxonomy" id="52904"/>
    <lineage>
        <taxon>Eukaryota</taxon>
        <taxon>Metazoa</taxon>
        <taxon>Chordata</taxon>
        <taxon>Craniata</taxon>
        <taxon>Vertebrata</taxon>
        <taxon>Euteleostomi</taxon>
        <taxon>Actinopterygii</taxon>
        <taxon>Neopterygii</taxon>
        <taxon>Teleostei</taxon>
        <taxon>Neoteleostei</taxon>
        <taxon>Acanthomorphata</taxon>
        <taxon>Carangaria</taxon>
        <taxon>Pleuronectiformes</taxon>
        <taxon>Pleuronectoidei</taxon>
        <taxon>Scophthalmidae</taxon>
        <taxon>Scophthalmus</taxon>
    </lineage>
</organism>
<dbReference type="Proteomes" id="UP000694558">
    <property type="component" value="Chromosome 17"/>
</dbReference>
<dbReference type="FunFam" id="1.10.238.10:FF:000004">
    <property type="entry name" value="Actinin alpha 1"/>
    <property type="match status" value="1"/>
</dbReference>
<dbReference type="Gene3D" id="1.10.418.10">
    <property type="entry name" value="Calponin-like domain"/>
    <property type="match status" value="2"/>
</dbReference>
<dbReference type="CDD" id="cd21214">
    <property type="entry name" value="CH_ACTN_rpt1"/>
    <property type="match status" value="1"/>
</dbReference>
<feature type="domain" description="Calponin-homology (CH)" evidence="8">
    <location>
        <begin position="519"/>
        <end position="625"/>
    </location>
</feature>
<dbReference type="PROSITE" id="PS50082">
    <property type="entry name" value="WD_REPEATS_2"/>
    <property type="match status" value="3"/>
</dbReference>
<dbReference type="GeneTree" id="ENSGT00940000155548"/>
<dbReference type="FunFam" id="1.20.58.60:FF:000002">
    <property type="entry name" value="Actinin, alpha 1"/>
    <property type="match status" value="1"/>
</dbReference>
<dbReference type="Gene3D" id="1.20.58.60">
    <property type="match status" value="4"/>
</dbReference>
<dbReference type="PROSITE" id="PS00018">
    <property type="entry name" value="EF_HAND_1"/>
    <property type="match status" value="1"/>
</dbReference>
<dbReference type="PANTHER" id="PTHR11915">
    <property type="entry name" value="SPECTRIN/FILAMIN RELATED CYTOSKELETAL PROTEIN"/>
    <property type="match status" value="1"/>
</dbReference>
<feature type="repeat" description="WD" evidence="6">
    <location>
        <begin position="47"/>
        <end position="89"/>
    </location>
</feature>
<proteinExistence type="inferred from homology"/>
<dbReference type="SUPFAM" id="SSF47576">
    <property type="entry name" value="Calponin-homology domain, CH-domain"/>
    <property type="match status" value="1"/>
</dbReference>
<dbReference type="InterPro" id="IPR036872">
    <property type="entry name" value="CH_dom_sf"/>
</dbReference>
<dbReference type="Pfam" id="PF00400">
    <property type="entry name" value="WD40"/>
    <property type="match status" value="4"/>
</dbReference>
<dbReference type="SMART" id="SM01184">
    <property type="entry name" value="efhand_Ca_insen"/>
    <property type="match status" value="1"/>
</dbReference>
<comment type="similarity">
    <text evidence="1">Belongs to the alpha-actinin family.</text>
</comment>
<dbReference type="InterPro" id="IPR002048">
    <property type="entry name" value="EF_hand_dom"/>
</dbReference>
<feature type="coiled-coil region" evidence="7">
    <location>
        <begin position="640"/>
        <end position="667"/>
    </location>
</feature>
<dbReference type="AlphaFoldDB" id="A0A8D3AF71"/>
<evidence type="ECO:0000256" key="6">
    <source>
        <dbReference type="PROSITE-ProRule" id="PRU00221"/>
    </source>
</evidence>
<dbReference type="PROSITE" id="PS00020">
    <property type="entry name" value="ACTININ_2"/>
    <property type="match status" value="1"/>
</dbReference>
<keyword evidence="6" id="KW-0853">WD repeat</keyword>
<name>A0A8D3AF71_SCOMX</name>
<dbReference type="SMART" id="SM00033">
    <property type="entry name" value="CH"/>
    <property type="match status" value="2"/>
</dbReference>
<dbReference type="InterPro" id="IPR001680">
    <property type="entry name" value="WD40_rpt"/>
</dbReference>
<dbReference type="SMART" id="SM00150">
    <property type="entry name" value="SPEC"/>
    <property type="match status" value="3"/>
</dbReference>
<dbReference type="Pfam" id="PF00435">
    <property type="entry name" value="Spectrin"/>
    <property type="match status" value="4"/>
</dbReference>
<gene>
    <name evidence="10" type="primary">actn1</name>
</gene>
<dbReference type="Gene3D" id="1.10.238.10">
    <property type="entry name" value="EF-hand"/>
    <property type="match status" value="2"/>
</dbReference>
<feature type="coiled-coil region" evidence="7">
    <location>
        <begin position="805"/>
        <end position="839"/>
    </location>
</feature>
<dbReference type="FunFam" id="1.10.418.10:FF:000001">
    <property type="entry name" value="Actinin alpha 1"/>
    <property type="match status" value="1"/>
</dbReference>
<dbReference type="Ensembl" id="ENSSMAT00000017518.2">
    <property type="protein sequence ID" value="ENSSMAP00000017306.2"/>
    <property type="gene ID" value="ENSSMAG00000010553.2"/>
</dbReference>
<dbReference type="FunFam" id="1.10.418.10:FF:000005">
    <property type="entry name" value="Actinin alpha 4"/>
    <property type="match status" value="1"/>
</dbReference>
<keyword evidence="4" id="KW-0106">Calcium</keyword>
<evidence type="ECO:0000256" key="4">
    <source>
        <dbReference type="ARBA" id="ARBA00022837"/>
    </source>
</evidence>
<evidence type="ECO:0000313" key="11">
    <source>
        <dbReference type="Proteomes" id="UP000694558"/>
    </source>
</evidence>
<dbReference type="InterPro" id="IPR011992">
    <property type="entry name" value="EF-hand-dom_pair"/>
</dbReference>
<evidence type="ECO:0000256" key="2">
    <source>
        <dbReference type="ARBA" id="ARBA00022723"/>
    </source>
</evidence>
<sequence length="1267" mass="144804">MKELKGCAMRSAVGFLSRRELTGQPLLKDEFQRRRMAGCTSLYKKDMLGHFGCVNAIEFSNNGGEWLVSGGDDRRVLLWHMEQAIHARSKPVKLKGEHLSNIFCLAFDSTNRKVFSGGNDEQVILHDVERRETVNVFLHIDAVYSLSVSPVNDNVFASSSDDGRVLIWDTREPPHGEPFCLASYPSAFHSVMFNPVEPRLIATANSKEGVGLWDIRKPRSSLLRYGGNMSLQSAMSVRFNSTGTQLLALRRRLPPVLYELHSRLPSYQFDNQGYFNSCTMKSCCFAGDKDQYILSGSDDFNLYMWKIPKNPEAGGAGRVVNGAFMVLKGHRSIVNQVRFNPHTYMICSSGVEKVIKVWSPYQQPDSLGDLDGRVEDKSRSLYTHEEYISLEDDWDRDMLLDPAWEKQQRKTFTAWCNSHLRKAGTQIDNIEEDFRDGLKLMLLLEVISGERLAKPERGKMRVHKISNVNKALDFIASKGVKLVSIGAEEIVDGNAKMTLGMIWTIILRFAIQDISVEETSAKEGLLLWCQRKTAPYKNVNIQNFHISWKDGLGFCALIHRHRPELIDYGKLRKDDPMTNLNTAFDVAEKYLDIPKMLDAEDIVGTARPDEKAIMTYVSSFYHAFSGAQKAETAANRICKVLAVNQENEQLMEDYEKLASDLLEWIRRTIPWLENRLPENTMQAMQQKLEDFRDYRRLHKPPKVQEKCQLEINFNTLQTKLRLSNRPAFMPSEGKMVSDINGAWGSLEGAEKGYEEWLLNEIRRLERLDHLAQKFRQKAAIHEAWTEGKEEMLQKRDFETASLSDIKALLKKHEAFESDLAAHQDRVEQIAAIAQELNELDYYDSPSVNARCQRICDQWDALGAMTQKRSEALQRTEQLLETIDQLYLEFAKRAAPFNNWMEGAMEDLQDTFIVHTIEEIQGLSTAHEQFKATLPEADKERQAILGIHNEIAKIVQTYHVNMAGINPYTTINTQEINAKWDKVKHLVPQRDQALIEEHARQQNNERLRRQFANQANVIGPWIQTKMEEIGRISIEMNGTLEDQLTHLRTYEKSIVNYKPKIDQLEGDHQLIQEALIFDNKHTNYTMEHIRVGWEQLLTTIARTINEIENQILTRDAKGISPEQLSEFRSSFNHFDRDRSGTLGAEEFKACLISLGFDIANDAQGENEFSRIMSIVDPNRMGLVTFQAFIDFMSRETADTDTADQVMASFKVLAGDKNYILADELRRELPPDQADYCIARMAPYTGPDGVPGALDYMSFSTALYGESDL</sequence>
<dbReference type="InterPro" id="IPR015943">
    <property type="entry name" value="WD40/YVTN_repeat-like_dom_sf"/>
</dbReference>
<reference evidence="10" key="2">
    <citation type="submission" date="2025-08" db="UniProtKB">
        <authorList>
            <consortium name="Ensembl"/>
        </authorList>
    </citation>
    <scope>IDENTIFICATION</scope>
</reference>
<dbReference type="CDD" id="cd00176">
    <property type="entry name" value="SPEC"/>
    <property type="match status" value="1"/>
</dbReference>
<reference evidence="10" key="1">
    <citation type="submission" date="2023-05" db="EMBL/GenBank/DDBJ databases">
        <title>High-quality long-read genome of Scophthalmus maximus.</title>
        <authorList>
            <person name="Lien S."/>
            <person name="Martinez P."/>
        </authorList>
    </citation>
    <scope>NUCLEOTIDE SEQUENCE [LARGE SCALE GENOMIC DNA]</scope>
</reference>
<evidence type="ECO:0000256" key="7">
    <source>
        <dbReference type="SAM" id="Coils"/>
    </source>
</evidence>
<dbReference type="InterPro" id="IPR001589">
    <property type="entry name" value="Actinin_actin-bd_CS"/>
</dbReference>
<dbReference type="CDD" id="cd00051">
    <property type="entry name" value="EFh"/>
    <property type="match status" value="1"/>
</dbReference>
<dbReference type="Gene3D" id="2.130.10.10">
    <property type="entry name" value="YVTN repeat-like/Quinoprotein amine dehydrogenase"/>
    <property type="match status" value="3"/>
</dbReference>
<dbReference type="FunFam" id="1.20.58.60:FF:000003">
    <property type="entry name" value="Actinin, alpha 1"/>
    <property type="match status" value="1"/>
</dbReference>
<dbReference type="InterPro" id="IPR002017">
    <property type="entry name" value="Spectrin_repeat"/>
</dbReference>
<dbReference type="SMART" id="SM00054">
    <property type="entry name" value="EFh"/>
    <property type="match status" value="2"/>
</dbReference>
<dbReference type="InterPro" id="IPR018159">
    <property type="entry name" value="Spectrin/alpha-actinin"/>
</dbReference>
<keyword evidence="3" id="KW-0677">Repeat</keyword>
<dbReference type="InterPro" id="IPR014837">
    <property type="entry name" value="EF-hand_Ca_insen"/>
</dbReference>
<protein>
    <submittedName>
        <fullName evidence="10">Actinin, alpha 1</fullName>
    </submittedName>
</protein>
<dbReference type="CDD" id="cd21216">
    <property type="entry name" value="CH_ACTN_rpt2"/>
    <property type="match status" value="1"/>
</dbReference>
<evidence type="ECO:0000256" key="5">
    <source>
        <dbReference type="ARBA" id="ARBA00023203"/>
    </source>
</evidence>
<accession>A0A8D3AF71</accession>
<feature type="domain" description="EF-hand" evidence="9">
    <location>
        <begin position="1162"/>
        <end position="1197"/>
    </location>
</feature>
<dbReference type="GO" id="GO:0005509">
    <property type="term" value="F:calcium ion binding"/>
    <property type="evidence" value="ECO:0007669"/>
    <property type="project" value="InterPro"/>
</dbReference>
<dbReference type="Pfam" id="PF13405">
    <property type="entry name" value="EF-hand_6"/>
    <property type="match status" value="1"/>
</dbReference>
<feature type="repeat" description="WD" evidence="6">
    <location>
        <begin position="136"/>
        <end position="171"/>
    </location>
</feature>
<dbReference type="Pfam" id="PF00307">
    <property type="entry name" value="CH"/>
    <property type="match status" value="2"/>
</dbReference>
<dbReference type="PROSITE" id="PS50222">
    <property type="entry name" value="EF_HAND_2"/>
    <property type="match status" value="2"/>
</dbReference>
<evidence type="ECO:0000256" key="3">
    <source>
        <dbReference type="ARBA" id="ARBA00022737"/>
    </source>
</evidence>
<keyword evidence="2" id="KW-0479">Metal-binding</keyword>
<dbReference type="InterPro" id="IPR001715">
    <property type="entry name" value="CH_dom"/>
</dbReference>
<dbReference type="SUPFAM" id="SSF46966">
    <property type="entry name" value="Spectrin repeat"/>
    <property type="match status" value="4"/>
</dbReference>
<evidence type="ECO:0000259" key="8">
    <source>
        <dbReference type="PROSITE" id="PS50021"/>
    </source>
</evidence>